<keyword evidence="1" id="KW-1133">Transmembrane helix</keyword>
<dbReference type="RefSeq" id="WP_205119796.1">
    <property type="nucleotide sequence ID" value="NZ_JAFBCM010000001.1"/>
</dbReference>
<dbReference type="Pfam" id="PF04020">
    <property type="entry name" value="Phage_holin_4_2"/>
    <property type="match status" value="1"/>
</dbReference>
<keyword evidence="1" id="KW-0812">Transmembrane</keyword>
<keyword evidence="3" id="KW-1185">Reference proteome</keyword>
<evidence type="ECO:0000313" key="3">
    <source>
        <dbReference type="Proteomes" id="UP001595699"/>
    </source>
</evidence>
<dbReference type="PANTHER" id="PTHR37309:SF1">
    <property type="entry name" value="SLR0284 PROTEIN"/>
    <property type="match status" value="1"/>
</dbReference>
<dbReference type="Proteomes" id="UP001595699">
    <property type="component" value="Unassembled WGS sequence"/>
</dbReference>
<accession>A0ABV7YDB2</accession>
<sequence length="127" mass="13442">MSILIRVVINAVALWAATLLPGVDLGGSSTGNRILTLVVIAIIFGLINAILKPLIKTVGCAFYVLTLGLISLVVNALLFLLLGWIAGELELPFTVDGWWPAFWGAIVVGVVSFLLSVLLPDGSNKDD</sequence>
<proteinExistence type="predicted"/>
<organism evidence="2 3">
    <name type="scientific">Tenggerimyces flavus</name>
    <dbReference type="NCBI Taxonomy" id="1708749"/>
    <lineage>
        <taxon>Bacteria</taxon>
        <taxon>Bacillati</taxon>
        <taxon>Actinomycetota</taxon>
        <taxon>Actinomycetes</taxon>
        <taxon>Propionibacteriales</taxon>
        <taxon>Nocardioidaceae</taxon>
        <taxon>Tenggerimyces</taxon>
    </lineage>
</organism>
<feature type="transmembrane region" description="Helical" evidence="1">
    <location>
        <begin position="7"/>
        <end position="27"/>
    </location>
</feature>
<name>A0ABV7YDB2_9ACTN</name>
<dbReference type="PANTHER" id="PTHR37309">
    <property type="entry name" value="SLR0284 PROTEIN"/>
    <property type="match status" value="1"/>
</dbReference>
<feature type="transmembrane region" description="Helical" evidence="1">
    <location>
        <begin position="98"/>
        <end position="119"/>
    </location>
</feature>
<dbReference type="InterPro" id="IPR007165">
    <property type="entry name" value="Phage_holin_4_2"/>
</dbReference>
<keyword evidence="1" id="KW-0472">Membrane</keyword>
<evidence type="ECO:0000256" key="1">
    <source>
        <dbReference type="SAM" id="Phobius"/>
    </source>
</evidence>
<comment type="caution">
    <text evidence="2">The sequence shown here is derived from an EMBL/GenBank/DDBJ whole genome shotgun (WGS) entry which is preliminary data.</text>
</comment>
<feature type="transmembrane region" description="Helical" evidence="1">
    <location>
        <begin position="63"/>
        <end position="86"/>
    </location>
</feature>
<gene>
    <name evidence="2" type="ORF">ACFOUW_19940</name>
</gene>
<feature type="transmembrane region" description="Helical" evidence="1">
    <location>
        <begin position="33"/>
        <end position="51"/>
    </location>
</feature>
<dbReference type="EMBL" id="JBHRZH010000017">
    <property type="protein sequence ID" value="MFC3763123.1"/>
    <property type="molecule type" value="Genomic_DNA"/>
</dbReference>
<protein>
    <submittedName>
        <fullName evidence="2">Phage holin family protein</fullName>
    </submittedName>
</protein>
<reference evidence="3" key="1">
    <citation type="journal article" date="2019" name="Int. J. Syst. Evol. Microbiol.">
        <title>The Global Catalogue of Microorganisms (GCM) 10K type strain sequencing project: providing services to taxonomists for standard genome sequencing and annotation.</title>
        <authorList>
            <consortium name="The Broad Institute Genomics Platform"/>
            <consortium name="The Broad Institute Genome Sequencing Center for Infectious Disease"/>
            <person name="Wu L."/>
            <person name="Ma J."/>
        </authorList>
    </citation>
    <scope>NUCLEOTIDE SEQUENCE [LARGE SCALE GENOMIC DNA]</scope>
    <source>
        <strain evidence="3">CGMCC 4.7241</strain>
    </source>
</reference>
<evidence type="ECO:0000313" key="2">
    <source>
        <dbReference type="EMBL" id="MFC3763123.1"/>
    </source>
</evidence>